<dbReference type="STRING" id="631362.Thi970DRAFT_00152"/>
<keyword evidence="2" id="KW-0732">Signal</keyword>
<organism evidence="3 4">
    <name type="scientific">Thiorhodovibrio frisius</name>
    <dbReference type="NCBI Taxonomy" id="631362"/>
    <lineage>
        <taxon>Bacteria</taxon>
        <taxon>Pseudomonadati</taxon>
        <taxon>Pseudomonadota</taxon>
        <taxon>Gammaproteobacteria</taxon>
        <taxon>Chromatiales</taxon>
        <taxon>Chromatiaceae</taxon>
        <taxon>Thiorhodovibrio</taxon>
    </lineage>
</organism>
<dbReference type="HOGENOM" id="CLU_1634627_0_0_6"/>
<dbReference type="InterPro" id="IPR014118">
    <property type="entry name" value="T4SS_TraV"/>
</dbReference>
<reference evidence="3 4" key="2">
    <citation type="submission" date="2011-11" db="EMBL/GenBank/DDBJ databases">
        <authorList>
            <consortium name="US DOE Joint Genome Institute"/>
            <person name="Lucas S."/>
            <person name="Han J."/>
            <person name="Lapidus A."/>
            <person name="Cheng J.-F."/>
            <person name="Goodwin L."/>
            <person name="Pitluck S."/>
            <person name="Peters L."/>
            <person name="Ovchinnikova G."/>
            <person name="Zhang X."/>
            <person name="Detter J.C."/>
            <person name="Han C."/>
            <person name="Tapia R."/>
            <person name="Land M."/>
            <person name="Hauser L."/>
            <person name="Kyrpides N."/>
            <person name="Ivanova N."/>
            <person name="Pagani I."/>
            <person name="Vogl K."/>
            <person name="Liu Z."/>
            <person name="Overmann J."/>
            <person name="Frigaard N.-U."/>
            <person name="Bryant D."/>
            <person name="Woyke T."/>
        </authorList>
    </citation>
    <scope>NUCLEOTIDE SEQUENCE [LARGE SCALE GENOMIC DNA]</scope>
    <source>
        <strain evidence="3 4">970</strain>
    </source>
</reference>
<protein>
    <submittedName>
        <fullName evidence="3">Type IV conjugative transfer system lipoprotein (TraV)</fullName>
    </submittedName>
</protein>
<gene>
    <name evidence="3" type="ORF">Thi970DRAFT_00152</name>
</gene>
<accession>H8YVS5</accession>
<dbReference type="PROSITE" id="PS51257">
    <property type="entry name" value="PROKAR_LIPOPROTEIN"/>
    <property type="match status" value="1"/>
</dbReference>
<dbReference type="RefSeq" id="WP_009146638.1">
    <property type="nucleotide sequence ID" value="NZ_CP121471.1"/>
</dbReference>
<feature type="chain" id="PRO_5003618306" evidence="2">
    <location>
        <begin position="22"/>
        <end position="162"/>
    </location>
</feature>
<keyword evidence="3" id="KW-0449">Lipoprotein</keyword>
<dbReference type="OrthoDB" id="5767869at2"/>
<reference evidence="4" key="1">
    <citation type="submission" date="2011-06" db="EMBL/GenBank/DDBJ databases">
        <authorList>
            <consortium name="US DOE Joint Genome Institute (JGI-PGF)"/>
            <person name="Lucas S."/>
            <person name="Han J."/>
            <person name="Lapidus A."/>
            <person name="Cheng J.-F."/>
            <person name="Goodwin L."/>
            <person name="Pitluck S."/>
            <person name="Peters L."/>
            <person name="Land M.L."/>
            <person name="Hauser L."/>
            <person name="Vogl K."/>
            <person name="Liu Z."/>
            <person name="Overmann J."/>
            <person name="Frigaard N.-U."/>
            <person name="Bryant D.A."/>
            <person name="Woyke T.J."/>
        </authorList>
    </citation>
    <scope>NUCLEOTIDE SEQUENCE [LARGE SCALE GENOMIC DNA]</scope>
    <source>
        <strain evidence="4">970</strain>
    </source>
</reference>
<dbReference type="Pfam" id="PF09676">
    <property type="entry name" value="TraV"/>
    <property type="match status" value="1"/>
</dbReference>
<feature type="signal peptide" evidence="2">
    <location>
        <begin position="1"/>
        <end position="21"/>
    </location>
</feature>
<dbReference type="AlphaFoldDB" id="H8YVS5"/>
<dbReference type="EMBL" id="JH603163">
    <property type="protein sequence ID" value="EIC24015.1"/>
    <property type="molecule type" value="Genomic_DNA"/>
</dbReference>
<keyword evidence="4" id="KW-1185">Reference proteome</keyword>
<feature type="region of interest" description="Disordered" evidence="1">
    <location>
        <begin position="56"/>
        <end position="94"/>
    </location>
</feature>
<feature type="compositionally biased region" description="Low complexity" evidence="1">
    <location>
        <begin position="68"/>
        <end position="92"/>
    </location>
</feature>
<name>H8YVS5_9GAMM</name>
<dbReference type="eggNOG" id="ENOG502ZAIP">
    <property type="taxonomic scope" value="Bacteria"/>
</dbReference>
<evidence type="ECO:0000313" key="4">
    <source>
        <dbReference type="Proteomes" id="UP000002964"/>
    </source>
</evidence>
<sequence length="162" mass="16933">MISARQSRHLALVLMSATALSGCITTSSRPSDASAPVIVAGQGVVLETRSNIAGSERAPRSFANKLPANEPAAANAEQTAASNTATESTPTPSRAPAQVLRIWIAPWEDSAGNLHGASHVFTEVVPRRWQLASATETATGAVLTPLQLEPRRVSSSEASRKP</sequence>
<evidence type="ECO:0000256" key="1">
    <source>
        <dbReference type="SAM" id="MobiDB-lite"/>
    </source>
</evidence>
<dbReference type="Proteomes" id="UP000002964">
    <property type="component" value="Unassembled WGS sequence"/>
</dbReference>
<evidence type="ECO:0000256" key="2">
    <source>
        <dbReference type="SAM" id="SignalP"/>
    </source>
</evidence>
<proteinExistence type="predicted"/>
<evidence type="ECO:0000313" key="3">
    <source>
        <dbReference type="EMBL" id="EIC24015.1"/>
    </source>
</evidence>